<dbReference type="HOGENOM" id="CLU_018552_1_3_1"/>
<dbReference type="EMBL" id="GL945482">
    <property type="protein sequence ID" value="EGN97083.1"/>
    <property type="molecule type" value="Genomic_DNA"/>
</dbReference>
<name>F8Q3J8_SERL3</name>
<dbReference type="STRING" id="936435.F8Q3J8"/>
<dbReference type="OrthoDB" id="2666718at2759"/>
<accession>F8Q3J8</accession>
<dbReference type="Proteomes" id="UP000008063">
    <property type="component" value="Unassembled WGS sequence"/>
</dbReference>
<proteinExistence type="predicted"/>
<protein>
    <recommendedName>
        <fullName evidence="3">DDE Tnp4 domain-containing protein</fullName>
    </recommendedName>
</protein>
<organism evidence="2">
    <name type="scientific">Serpula lacrymans var. lacrymans (strain S7.3)</name>
    <name type="common">Dry rot fungus</name>
    <dbReference type="NCBI Taxonomy" id="936435"/>
    <lineage>
        <taxon>Eukaryota</taxon>
        <taxon>Fungi</taxon>
        <taxon>Dikarya</taxon>
        <taxon>Basidiomycota</taxon>
        <taxon>Agaricomycotina</taxon>
        <taxon>Agaricomycetes</taxon>
        <taxon>Agaricomycetidae</taxon>
        <taxon>Boletales</taxon>
        <taxon>Coniophorineae</taxon>
        <taxon>Serpulaceae</taxon>
        <taxon>Serpula</taxon>
    </lineage>
</organism>
<reference evidence="2" key="1">
    <citation type="journal article" date="2011" name="Science">
        <title>The plant cell wall-decomposing machinery underlies the functional diversity of forest fungi.</title>
        <authorList>
            <person name="Eastwood D.C."/>
            <person name="Floudas D."/>
            <person name="Binder M."/>
            <person name="Majcherczyk A."/>
            <person name="Schneider P."/>
            <person name="Aerts A."/>
            <person name="Asiegbu F.O."/>
            <person name="Baker S.E."/>
            <person name="Barry K."/>
            <person name="Bendiksby M."/>
            <person name="Blumentritt M."/>
            <person name="Coutinho P.M."/>
            <person name="Cullen D."/>
            <person name="de Vries R.P."/>
            <person name="Gathman A."/>
            <person name="Goodell B."/>
            <person name="Henrissat B."/>
            <person name="Ihrmark K."/>
            <person name="Kauserud H."/>
            <person name="Kohler A."/>
            <person name="LaButti K."/>
            <person name="Lapidus A."/>
            <person name="Lavin J.L."/>
            <person name="Lee Y.-H."/>
            <person name="Lindquist E."/>
            <person name="Lilly W."/>
            <person name="Lucas S."/>
            <person name="Morin E."/>
            <person name="Murat C."/>
            <person name="Oguiza J.A."/>
            <person name="Park J."/>
            <person name="Pisabarro A.G."/>
            <person name="Riley R."/>
            <person name="Rosling A."/>
            <person name="Salamov A."/>
            <person name="Schmidt O."/>
            <person name="Schmutz J."/>
            <person name="Skrede I."/>
            <person name="Stenlid J."/>
            <person name="Wiebenga A."/>
            <person name="Xie X."/>
            <person name="Kuees U."/>
            <person name="Hibbett D.S."/>
            <person name="Hoffmeister D."/>
            <person name="Hoegberg N."/>
            <person name="Martin F."/>
            <person name="Grigoriev I.V."/>
            <person name="Watkinson S.C."/>
        </authorList>
    </citation>
    <scope>NUCLEOTIDE SEQUENCE [LARGE SCALE GENOMIC DNA]</scope>
    <source>
        <strain evidence="2">strain S7.3</strain>
    </source>
</reference>
<keyword evidence="2" id="KW-1185">Reference proteome</keyword>
<dbReference type="AlphaFoldDB" id="F8Q3J8"/>
<gene>
    <name evidence="1" type="ORF">SERLA73DRAFT_57521</name>
</gene>
<evidence type="ECO:0000313" key="2">
    <source>
        <dbReference type="Proteomes" id="UP000008063"/>
    </source>
</evidence>
<dbReference type="InParanoid" id="F8Q3J8"/>
<sequence>MTSFLLVFSPENDHPIFRRLMCTSPSTFFEIVKRLKDDPSFHNNSNNPQAPAKQQIACAMFRFGHYGNAASIEDTATLAGVSTGSIVNYTEQVMIAILNRHDLYIKFPQDGDADKKKAKEWVRSRTTRAWEGGWLCADGSGFNLYQKPGLHGEGYFDRKSRYSISCQVSSFFTFLSLS</sequence>
<evidence type="ECO:0000313" key="1">
    <source>
        <dbReference type="EMBL" id="EGN97083.1"/>
    </source>
</evidence>
<evidence type="ECO:0008006" key="3">
    <source>
        <dbReference type="Google" id="ProtNLM"/>
    </source>
</evidence>